<evidence type="ECO:0000256" key="1">
    <source>
        <dbReference type="SAM" id="MobiDB-lite"/>
    </source>
</evidence>
<feature type="compositionally biased region" description="Basic and acidic residues" evidence="1">
    <location>
        <begin position="82"/>
        <end position="94"/>
    </location>
</feature>
<evidence type="ECO:0000313" key="2">
    <source>
        <dbReference type="EMBL" id="GFN88985.1"/>
    </source>
</evidence>
<evidence type="ECO:0000313" key="3">
    <source>
        <dbReference type="Proteomes" id="UP000735302"/>
    </source>
</evidence>
<reference evidence="2 3" key="1">
    <citation type="journal article" date="2021" name="Elife">
        <title>Chloroplast acquisition without the gene transfer in kleptoplastic sea slugs, Plakobranchus ocellatus.</title>
        <authorList>
            <person name="Maeda T."/>
            <person name="Takahashi S."/>
            <person name="Yoshida T."/>
            <person name="Shimamura S."/>
            <person name="Takaki Y."/>
            <person name="Nagai Y."/>
            <person name="Toyoda A."/>
            <person name="Suzuki Y."/>
            <person name="Arimoto A."/>
            <person name="Ishii H."/>
            <person name="Satoh N."/>
            <person name="Nishiyama T."/>
            <person name="Hasebe M."/>
            <person name="Maruyama T."/>
            <person name="Minagawa J."/>
            <person name="Obokata J."/>
            <person name="Shigenobu S."/>
        </authorList>
    </citation>
    <scope>NUCLEOTIDE SEQUENCE [LARGE SCALE GENOMIC DNA]</scope>
</reference>
<protein>
    <submittedName>
        <fullName evidence="2">Uncharacterized protein</fullName>
    </submittedName>
</protein>
<keyword evidence="3" id="KW-1185">Reference proteome</keyword>
<accession>A0AAV3YPC9</accession>
<dbReference type="AlphaFoldDB" id="A0AAV3YPC9"/>
<gene>
    <name evidence="2" type="ORF">PoB_001549100</name>
</gene>
<organism evidence="2 3">
    <name type="scientific">Plakobranchus ocellatus</name>
    <dbReference type="NCBI Taxonomy" id="259542"/>
    <lineage>
        <taxon>Eukaryota</taxon>
        <taxon>Metazoa</taxon>
        <taxon>Spiralia</taxon>
        <taxon>Lophotrochozoa</taxon>
        <taxon>Mollusca</taxon>
        <taxon>Gastropoda</taxon>
        <taxon>Heterobranchia</taxon>
        <taxon>Euthyneura</taxon>
        <taxon>Panpulmonata</taxon>
        <taxon>Sacoglossa</taxon>
        <taxon>Placobranchoidea</taxon>
        <taxon>Plakobranchidae</taxon>
        <taxon>Plakobranchus</taxon>
    </lineage>
</organism>
<dbReference type="EMBL" id="BLXT01001900">
    <property type="protein sequence ID" value="GFN88985.1"/>
    <property type="molecule type" value="Genomic_DNA"/>
</dbReference>
<proteinExistence type="predicted"/>
<dbReference type="Proteomes" id="UP000735302">
    <property type="component" value="Unassembled WGS sequence"/>
</dbReference>
<comment type="caution">
    <text evidence="2">The sequence shown here is derived from an EMBL/GenBank/DDBJ whole genome shotgun (WGS) entry which is preliminary data.</text>
</comment>
<name>A0AAV3YPC9_9GAST</name>
<sequence length="106" mass="11634">MITCVTSFRPPGEVAWFRGVGRNGKRHADTHHTHHRRWVGGWREKRDDGGLGFLYIASPQQDDLGLLSYPSCRGADGGGGGRTRDRRDPVDLRADSQATVPSAPPV</sequence>
<feature type="region of interest" description="Disordered" evidence="1">
    <location>
        <begin position="67"/>
        <end position="106"/>
    </location>
</feature>